<comment type="caution">
    <text evidence="3">The sequence shown here is derived from an EMBL/GenBank/DDBJ whole genome shotgun (WGS) entry which is preliminary data.</text>
</comment>
<dbReference type="InterPro" id="IPR008638">
    <property type="entry name" value="FhaB/CdiA-like_TPS"/>
</dbReference>
<protein>
    <submittedName>
        <fullName evidence="3">Filamentous hemagglutinin N-terminal domain-containing protein</fullName>
    </submittedName>
</protein>
<accession>A0A8J7E3M1</accession>
<dbReference type="NCBIfam" id="TIGR01901">
    <property type="entry name" value="adhes_NPXG"/>
    <property type="match status" value="1"/>
</dbReference>
<dbReference type="RefSeq" id="WP_194031166.1">
    <property type="nucleotide sequence ID" value="NZ_JADEWZ010000037.1"/>
</dbReference>
<evidence type="ECO:0000313" key="3">
    <source>
        <dbReference type="EMBL" id="MBE9118079.1"/>
    </source>
</evidence>
<feature type="region of interest" description="Disordered" evidence="1">
    <location>
        <begin position="1236"/>
        <end position="1265"/>
    </location>
</feature>
<reference evidence="3" key="1">
    <citation type="submission" date="2020-10" db="EMBL/GenBank/DDBJ databases">
        <authorList>
            <person name="Castelo-Branco R."/>
            <person name="Eusebio N."/>
            <person name="Adriana R."/>
            <person name="Vieira A."/>
            <person name="Brugerolle De Fraissinette N."/>
            <person name="Rezende De Castro R."/>
            <person name="Schneider M.P."/>
            <person name="Vasconcelos V."/>
            <person name="Leao P.N."/>
        </authorList>
    </citation>
    <scope>NUCLEOTIDE SEQUENCE</scope>
    <source>
        <strain evidence="3">LEGE 07157</strain>
    </source>
</reference>
<evidence type="ECO:0000313" key="4">
    <source>
        <dbReference type="Proteomes" id="UP000654482"/>
    </source>
</evidence>
<feature type="compositionally biased region" description="Polar residues" evidence="1">
    <location>
        <begin position="1249"/>
        <end position="1259"/>
    </location>
</feature>
<dbReference type="SUPFAM" id="SSF51126">
    <property type="entry name" value="Pectin lyase-like"/>
    <property type="match status" value="4"/>
</dbReference>
<proteinExistence type="predicted"/>
<evidence type="ECO:0000256" key="1">
    <source>
        <dbReference type="SAM" id="MobiDB-lite"/>
    </source>
</evidence>
<dbReference type="Pfam" id="PF05860">
    <property type="entry name" value="TPS"/>
    <property type="match status" value="1"/>
</dbReference>
<name>A0A8J7E3M1_9CYAN</name>
<sequence>MVQKPVGKRTWVHLCLLGSVLFGFGSRRAVAQILPDNTLGNESSTLTPNATITGGATRGSNLFHSFSEFNINNGQSVYFTNPTGIANILTRVTGGNPSNILGTLGVNGTANLFLLNPNGIFFGPNSQLDIRGSFIATTADSILFDNGFVFSAANPQNPSLLTVSVPLGLQYGTNNTGIITNRGNLAVGGNLTLNATQLDLQGTLQSGGDLTLQGTDTVTIRDTTTTPFIAAAGGKLVVQGNQFLDIFALNHPDSGFFSGGEMVLRSDDAVSGDAYYWSGGNFRIEQLDGNLGDLYSPYDPIILAGGDVSLGNYTGLSLHIIAGGSVTITGNIIITGADTLANSLQETVTLSNGNTVTIDGNARPTLDIRAGTTAVGAPLGCTGCPPTPAGLMLGGVPNSADITIDGNISITQPDGLVLFTNNDRSNGLAGNINVNGSIRTSSGAGNSGDVYVDSRGNLTFAGNGSIDSSVFFPTGTGGNITLLSQGNISLENPNNTILSTTTGDGKAGDININARSILLSGSSRISTFTFGGGQGGDVNIIASDLVRLVGNPPNSPTDDSAIIAATNGSGNSGSVTIKTKRFIAQDGGFIFTRTLNSGRGGDTTIIADDSVEIFGAPVRDRESGLFAGSQGDGVAGDIRIETGRLLVKEGGQVANDNSRGTLGSSGNITISARDSVEVISVPPYVGGKPTGIFTFTLNDRDAGDLRIDTKRFVVRDGASISTTTTEGAGNAGDLILNASESIQISGVSPVEPNRLSRVRTLTTTSGEAGNLTLTTGKLLVETGGFISAATSSTGSAGTLTVNATDLIEVVGVSTDGQNQSQLFFDSSGTGAAGVLNINTGRLQVRDGGKVSAATSGAGSGGLLQVNAADSVQVTGSSADGQFVSSLFFDSSGAGNAGTLRINTDQLLVQNGGNVSAGTSASGQGGILEVNAFRSVEVVGTSANGQNQSRLFFDSSSTGDAGTLSIDTRQLLVRDGGLVSAGTSASGRGGFLEVNASDLVQISGSKGQFASRLFFDSRGAGDARGIAISTDRLTVENGGQVSVNGTGMGTAGNLRVAASSVLLDNQGKLQVTNTSGAGSIQISTGSLTVENQSEISVSGMGSGVSGNLEISADSIFLNNQGNLLAATESGEGGNIQLNVAKNILLRFNSNILTEARGVGNGGNIIIDAGGFVLAILPENSDVAATAIQGRGGNIFVTAKGIFGFSFPERLVRTPESDISVGSVLGINGATEIVVLDSPSDIPLPDRPGTPTLSEGCSGNRGSAEDGSARAEFYHTRRGGMPPNPRNMLVNNAIPAPWVELESVSTEGVEATGWVRLADGRIFLTAENSLQGGYPIACQISDFPRSR</sequence>
<organism evidence="3 4">
    <name type="scientific">Lusitaniella coriacea LEGE 07157</name>
    <dbReference type="NCBI Taxonomy" id="945747"/>
    <lineage>
        <taxon>Bacteria</taxon>
        <taxon>Bacillati</taxon>
        <taxon>Cyanobacteriota</taxon>
        <taxon>Cyanophyceae</taxon>
        <taxon>Spirulinales</taxon>
        <taxon>Lusitaniellaceae</taxon>
        <taxon>Lusitaniella</taxon>
    </lineage>
</organism>
<dbReference type="SMART" id="SM00912">
    <property type="entry name" value="Haemagg_act"/>
    <property type="match status" value="1"/>
</dbReference>
<gene>
    <name evidence="3" type="ORF">IQ249_19465</name>
</gene>
<dbReference type="InterPro" id="IPR011050">
    <property type="entry name" value="Pectin_lyase_fold/virulence"/>
</dbReference>
<dbReference type="InterPro" id="IPR012334">
    <property type="entry name" value="Pectin_lyas_fold"/>
</dbReference>
<dbReference type="Proteomes" id="UP000654482">
    <property type="component" value="Unassembled WGS sequence"/>
</dbReference>
<evidence type="ECO:0000259" key="2">
    <source>
        <dbReference type="SMART" id="SM00912"/>
    </source>
</evidence>
<feature type="domain" description="Filamentous haemagglutinin FhaB/tRNA nuclease CdiA-like TPS" evidence="2">
    <location>
        <begin position="34"/>
        <end position="145"/>
    </location>
</feature>
<dbReference type="Gene3D" id="2.160.20.10">
    <property type="entry name" value="Single-stranded right-handed beta-helix, Pectin lyase-like"/>
    <property type="match status" value="4"/>
</dbReference>
<keyword evidence="4" id="KW-1185">Reference proteome</keyword>
<dbReference type="EMBL" id="JADEWZ010000037">
    <property type="protein sequence ID" value="MBE9118079.1"/>
    <property type="molecule type" value="Genomic_DNA"/>
</dbReference>